<sequence length="61" mass="6763">MRPFQAVQRLGCVPVTRYRTALRVASGIKAGGHATGFVVCNVFCPHHAIVWFHLTRATMPQ</sequence>
<dbReference type="AlphaFoldDB" id="A0A0F5K5W5"/>
<reference evidence="1 2" key="1">
    <citation type="submission" date="2015-03" db="EMBL/GenBank/DDBJ databases">
        <title>Draft Genome Sequence of Burkholderia andropogonis type strain ICMP2807, isolated from Sorghum bicolor.</title>
        <authorList>
            <person name="Lopes-Santos L."/>
            <person name="Castro D.B."/>
            <person name="Ottoboni L.M."/>
            <person name="Park D."/>
            <person name="Weirc B.S."/>
            <person name="Destefano S.A."/>
        </authorList>
    </citation>
    <scope>NUCLEOTIDE SEQUENCE [LARGE SCALE GENOMIC DNA]</scope>
    <source>
        <strain evidence="1 2">ICMP2807</strain>
    </source>
</reference>
<evidence type="ECO:0000313" key="2">
    <source>
        <dbReference type="Proteomes" id="UP000033618"/>
    </source>
</evidence>
<gene>
    <name evidence="1" type="ORF">WM40_01065</name>
</gene>
<proteinExistence type="predicted"/>
<evidence type="ECO:0000313" key="1">
    <source>
        <dbReference type="EMBL" id="KKB65249.1"/>
    </source>
</evidence>
<comment type="caution">
    <text evidence="1">The sequence shown here is derived from an EMBL/GenBank/DDBJ whole genome shotgun (WGS) entry which is preliminary data.</text>
</comment>
<keyword evidence="2" id="KW-1185">Reference proteome</keyword>
<organism evidence="1 2">
    <name type="scientific">Robbsia andropogonis</name>
    <dbReference type="NCBI Taxonomy" id="28092"/>
    <lineage>
        <taxon>Bacteria</taxon>
        <taxon>Pseudomonadati</taxon>
        <taxon>Pseudomonadota</taxon>
        <taxon>Betaproteobacteria</taxon>
        <taxon>Burkholderiales</taxon>
        <taxon>Burkholderiaceae</taxon>
        <taxon>Robbsia</taxon>
    </lineage>
</organism>
<dbReference type="EMBL" id="LAQU01000001">
    <property type="protein sequence ID" value="KKB65249.1"/>
    <property type="molecule type" value="Genomic_DNA"/>
</dbReference>
<name>A0A0F5K5W5_9BURK</name>
<dbReference type="STRING" id="28092.WM40_01065"/>
<dbReference type="Proteomes" id="UP000033618">
    <property type="component" value="Unassembled WGS sequence"/>
</dbReference>
<protein>
    <submittedName>
        <fullName evidence="1">Uncharacterized protein</fullName>
    </submittedName>
</protein>
<accession>A0A0F5K5W5</accession>